<reference evidence="4" key="2">
    <citation type="journal article" date="2021" name="PeerJ">
        <title>Extensive microbial diversity within the chicken gut microbiome revealed by metagenomics and culture.</title>
        <authorList>
            <person name="Gilroy R."/>
            <person name="Ravi A."/>
            <person name="Getino M."/>
            <person name="Pursley I."/>
            <person name="Horton D.L."/>
            <person name="Alikhan N.F."/>
            <person name="Baker D."/>
            <person name="Gharbi K."/>
            <person name="Hall N."/>
            <person name="Watson M."/>
            <person name="Adriaenssens E.M."/>
            <person name="Foster-Nyarko E."/>
            <person name="Jarju S."/>
            <person name="Secka A."/>
            <person name="Antonio M."/>
            <person name="Oren A."/>
            <person name="Chaudhuri R.R."/>
            <person name="La Ragione R."/>
            <person name="Hildebrand F."/>
            <person name="Pallen M.J."/>
        </authorList>
    </citation>
    <scope>NUCLEOTIDE SEQUENCE</scope>
    <source>
        <strain evidence="4">F1-3629</strain>
    </source>
</reference>
<feature type="chain" id="PRO_5037390544" evidence="2">
    <location>
        <begin position="18"/>
        <end position="545"/>
    </location>
</feature>
<feature type="signal peptide" evidence="2">
    <location>
        <begin position="1"/>
        <end position="17"/>
    </location>
</feature>
<dbReference type="AlphaFoldDB" id="A0A940DPV9"/>
<keyword evidence="1" id="KW-0677">Repeat</keyword>
<dbReference type="PANTHER" id="PTHR46708:SF2">
    <property type="entry name" value="FIBRONECTIN TYPE-III DOMAIN-CONTAINING PROTEIN"/>
    <property type="match status" value="1"/>
</dbReference>
<dbReference type="PANTHER" id="PTHR46708">
    <property type="entry name" value="TENASCIN"/>
    <property type="match status" value="1"/>
</dbReference>
<evidence type="ECO:0000259" key="3">
    <source>
        <dbReference type="SMART" id="SM00060"/>
    </source>
</evidence>
<dbReference type="InterPro" id="IPR013783">
    <property type="entry name" value="Ig-like_fold"/>
</dbReference>
<proteinExistence type="predicted"/>
<dbReference type="CDD" id="cd00063">
    <property type="entry name" value="FN3"/>
    <property type="match status" value="2"/>
</dbReference>
<dbReference type="SUPFAM" id="SSF49265">
    <property type="entry name" value="Fibronectin type III"/>
    <property type="match status" value="2"/>
</dbReference>
<dbReference type="InterPro" id="IPR003961">
    <property type="entry name" value="FN3_dom"/>
</dbReference>
<dbReference type="InterPro" id="IPR050991">
    <property type="entry name" value="ECM_Regulatory_Proteins"/>
</dbReference>
<comment type="caution">
    <text evidence="4">The sequence shown here is derived from an EMBL/GenBank/DDBJ whole genome shotgun (WGS) entry which is preliminary data.</text>
</comment>
<reference evidence="4" key="1">
    <citation type="submission" date="2020-10" db="EMBL/GenBank/DDBJ databases">
        <authorList>
            <person name="Gilroy R."/>
        </authorList>
    </citation>
    <scope>NUCLEOTIDE SEQUENCE</scope>
    <source>
        <strain evidence="4">F1-3629</strain>
    </source>
</reference>
<dbReference type="SMART" id="SM00060">
    <property type="entry name" value="FN3"/>
    <property type="match status" value="2"/>
</dbReference>
<evidence type="ECO:0000313" key="4">
    <source>
        <dbReference type="EMBL" id="MBO8454320.1"/>
    </source>
</evidence>
<dbReference type="InterPro" id="IPR036116">
    <property type="entry name" value="FN3_sf"/>
</dbReference>
<organism evidence="4 5">
    <name type="scientific">Candidatus Cryptobacteroides gallistercoris</name>
    <dbReference type="NCBI Taxonomy" id="2840765"/>
    <lineage>
        <taxon>Bacteria</taxon>
        <taxon>Pseudomonadati</taxon>
        <taxon>Bacteroidota</taxon>
        <taxon>Bacteroidia</taxon>
        <taxon>Bacteroidales</taxon>
        <taxon>Candidatus Cryptobacteroides</taxon>
    </lineage>
</organism>
<dbReference type="PROSITE" id="PS51257">
    <property type="entry name" value="PROKAR_LIPOPROTEIN"/>
    <property type="match status" value="1"/>
</dbReference>
<evidence type="ECO:0000256" key="2">
    <source>
        <dbReference type="SAM" id="SignalP"/>
    </source>
</evidence>
<gene>
    <name evidence="4" type="ORF">IAC07_06330</name>
</gene>
<name>A0A940DPV9_9BACT</name>
<feature type="domain" description="Fibronectin type-III" evidence="3">
    <location>
        <begin position="28"/>
        <end position="96"/>
    </location>
</feature>
<keyword evidence="2" id="KW-0732">Signal</keyword>
<protein>
    <submittedName>
        <fullName evidence="4">Fibronectin type III domain-containing protein</fullName>
    </submittedName>
</protein>
<feature type="domain" description="Fibronectin type-III" evidence="3">
    <location>
        <begin position="110"/>
        <end position="188"/>
    </location>
</feature>
<dbReference type="Gene3D" id="2.60.40.10">
    <property type="entry name" value="Immunoglobulins"/>
    <property type="match status" value="2"/>
</dbReference>
<accession>A0A940DPV9</accession>
<sequence>MKNIRIIMLAAAFAVLAAACKKEETPAPGMPEISITLTGENSFEATWTAPAGAVKYGYKTEGTPEFMTEETSAEFTDLEAGLYIFSVRAYSAEGKTSEWASAEIEIAAGLQTPLPVQTGKTENSFTVEWGEITGAGAYEYRIGDSETTVTTQDTRATVDKDGEGNALEAGTEYSFSIRALGADDKTNPSDWTTISVMTEYPPFSATLDIEIKDVTAASFTVHATPSDEVETYYMTLSYSEGFFLLLENLGEEGMIEYILENIGNGVGTYTDEMTQDFEPLRSETGYVVMAAFCDRYGRYGFAYETAVTPEETVPPVESELYDLLAGEWTGTQQGYGFLIPDKTEDNQDPDPVLASETEQTAVFDAVIVKDLGEAYSYQEHNQVCIQFRSFTAGQLDLGYKSYEDLRNEGWSDKDAREGYGPKALIDIKEDGSMSIEGLYGDTPAYTWDERYNYDVTFMNITCDPDDNFMPAGDSLPLTVTLSGDGNTLTISGTFGPGFRYQRSMSAGQLWCAAGDMVLTRVQPATPSAGATMLDLSPLMLAGSRN</sequence>
<dbReference type="EMBL" id="JADIMJ010000094">
    <property type="protein sequence ID" value="MBO8454320.1"/>
    <property type="molecule type" value="Genomic_DNA"/>
</dbReference>
<evidence type="ECO:0000313" key="5">
    <source>
        <dbReference type="Proteomes" id="UP000771749"/>
    </source>
</evidence>
<dbReference type="Proteomes" id="UP000771749">
    <property type="component" value="Unassembled WGS sequence"/>
</dbReference>
<evidence type="ECO:0000256" key="1">
    <source>
        <dbReference type="ARBA" id="ARBA00022737"/>
    </source>
</evidence>